<dbReference type="EMBL" id="JAPWDO010000005">
    <property type="protein sequence ID" value="KAJ5470428.1"/>
    <property type="molecule type" value="Genomic_DNA"/>
</dbReference>
<comment type="caution">
    <text evidence="2">The sequence shown here is derived from an EMBL/GenBank/DDBJ whole genome shotgun (WGS) entry which is preliminary data.</text>
</comment>
<evidence type="ECO:0000313" key="3">
    <source>
        <dbReference type="Proteomes" id="UP001147760"/>
    </source>
</evidence>
<gene>
    <name evidence="2" type="ORF">N7530_007785</name>
</gene>
<keyword evidence="3" id="KW-1185">Reference proteome</keyword>
<dbReference type="OrthoDB" id="4338214at2759"/>
<organism evidence="2 3">
    <name type="scientific">Penicillium desertorum</name>
    <dbReference type="NCBI Taxonomy" id="1303715"/>
    <lineage>
        <taxon>Eukaryota</taxon>
        <taxon>Fungi</taxon>
        <taxon>Dikarya</taxon>
        <taxon>Ascomycota</taxon>
        <taxon>Pezizomycotina</taxon>
        <taxon>Eurotiomycetes</taxon>
        <taxon>Eurotiomycetidae</taxon>
        <taxon>Eurotiales</taxon>
        <taxon>Aspergillaceae</taxon>
        <taxon>Penicillium</taxon>
    </lineage>
</organism>
<reference evidence="2" key="2">
    <citation type="journal article" date="2023" name="IMA Fungus">
        <title>Comparative genomic study of the Penicillium genus elucidates a diverse pangenome and 15 lateral gene transfer events.</title>
        <authorList>
            <person name="Petersen C."/>
            <person name="Sorensen T."/>
            <person name="Nielsen M.R."/>
            <person name="Sondergaard T.E."/>
            <person name="Sorensen J.L."/>
            <person name="Fitzpatrick D.A."/>
            <person name="Frisvad J.C."/>
            <person name="Nielsen K.L."/>
        </authorList>
    </citation>
    <scope>NUCLEOTIDE SEQUENCE</scope>
    <source>
        <strain evidence="2">IBT 17660</strain>
    </source>
</reference>
<dbReference type="GO" id="GO:0072330">
    <property type="term" value="P:monocarboxylic acid biosynthetic process"/>
    <property type="evidence" value="ECO:0007669"/>
    <property type="project" value="UniProtKB-ARBA"/>
</dbReference>
<name>A0A9W9WMY4_9EURO</name>
<dbReference type="Proteomes" id="UP001147760">
    <property type="component" value="Unassembled WGS sequence"/>
</dbReference>
<dbReference type="PANTHER" id="PTHR43142">
    <property type="entry name" value="CARBOXYLIC ESTER HYDROLASE"/>
    <property type="match status" value="1"/>
</dbReference>
<sequence length="273" mass="29882">MTSSAMDDRELVSILHPGLGAVFKGVKTAELSDQKPSSVAQFRGIKFARIPARFRRAILHENFPPVVDATNHGPICPQSIGQRKFEDLLNGASPESLAVAGQLESPVMDEFECLNLVITAPVLGDTDSVAEQLFPVMIYIHGGGNFVGANSFWFNDGRHLVEKGVESNLPVVIVALNYRLPALGWLSSQTLRKYNAAFGDVGVGNYARAHVNTVEELRDIPVDVLLQAFTEASSKTGFSAVPTIDDELFTQSWAEHYSFANKDFRVMIGHTTY</sequence>
<accession>A0A9W9WMY4</accession>
<dbReference type="GO" id="GO:0017000">
    <property type="term" value="P:antibiotic biosynthetic process"/>
    <property type="evidence" value="ECO:0007669"/>
    <property type="project" value="UniProtKB-ARBA"/>
</dbReference>
<evidence type="ECO:0000259" key="1">
    <source>
        <dbReference type="Pfam" id="PF00135"/>
    </source>
</evidence>
<dbReference type="PANTHER" id="PTHR43142:SF5">
    <property type="entry name" value="CARBOXYLIC ESTER HYDROLASE"/>
    <property type="match status" value="1"/>
</dbReference>
<proteinExistence type="predicted"/>
<dbReference type="InterPro" id="IPR002018">
    <property type="entry name" value="CarbesteraseB"/>
</dbReference>
<dbReference type="AlphaFoldDB" id="A0A9W9WMY4"/>
<dbReference type="InterPro" id="IPR029058">
    <property type="entry name" value="AB_hydrolase_fold"/>
</dbReference>
<dbReference type="Gene3D" id="3.40.50.1820">
    <property type="entry name" value="alpha/beta hydrolase"/>
    <property type="match status" value="1"/>
</dbReference>
<dbReference type="Pfam" id="PF00135">
    <property type="entry name" value="COesterase"/>
    <property type="match status" value="1"/>
</dbReference>
<dbReference type="SUPFAM" id="SSF53474">
    <property type="entry name" value="alpha/beta-Hydrolases"/>
    <property type="match status" value="1"/>
</dbReference>
<reference evidence="2" key="1">
    <citation type="submission" date="2022-12" db="EMBL/GenBank/DDBJ databases">
        <authorList>
            <person name="Petersen C."/>
        </authorList>
    </citation>
    <scope>NUCLEOTIDE SEQUENCE</scope>
    <source>
        <strain evidence="2">IBT 17660</strain>
    </source>
</reference>
<protein>
    <recommendedName>
        <fullName evidence="1">Carboxylesterase type B domain-containing protein</fullName>
    </recommendedName>
</protein>
<feature type="domain" description="Carboxylesterase type B" evidence="1">
    <location>
        <begin position="32"/>
        <end position="190"/>
    </location>
</feature>
<evidence type="ECO:0000313" key="2">
    <source>
        <dbReference type="EMBL" id="KAJ5470428.1"/>
    </source>
</evidence>